<keyword evidence="2" id="KW-0732">Signal</keyword>
<reference evidence="3 4" key="1">
    <citation type="submission" date="2015-09" db="EMBL/GenBank/DDBJ databases">
        <title>Aphanizomenon flos-aquae WA102.</title>
        <authorList>
            <person name="Driscoll C."/>
        </authorList>
    </citation>
    <scope>NUCLEOTIDE SEQUENCE [LARGE SCALE GENOMIC DNA]</scope>
    <source>
        <strain evidence="3">WA102</strain>
    </source>
</reference>
<dbReference type="AlphaFoldDB" id="A0A1B7X0G0"/>
<evidence type="ECO:0000256" key="2">
    <source>
        <dbReference type="SAM" id="SignalP"/>
    </source>
</evidence>
<dbReference type="PROSITE" id="PS51257">
    <property type="entry name" value="PROKAR_LIPOPROTEIN"/>
    <property type="match status" value="1"/>
</dbReference>
<sequence>MRLLLVIALVALAGCKSKPADVPLPPAVATPKEVALTSVGSTLDVIDSRVAAAVAVAREANTAGKPAVVEEELSVASSFLPKATEGDLAYARQRSEKASPADYERQRTKAAEKQKAAEAAWADLEKQVAANKAALAARDARIVELQAEVERVKKDMASQTWTWIGGALAVAGSLCVAFLGPRVGLPLIGCGMLCGAVPFIIESEYFSIIVATTLAGCACLLLWYIYDKVSDAVQDKKDEAEISKDE</sequence>
<organism evidence="3 4">
    <name type="scientific">Aphanizomenon flos-aquae WA102</name>
    <dbReference type="NCBI Taxonomy" id="1710896"/>
    <lineage>
        <taxon>Bacteria</taxon>
        <taxon>Bacillati</taxon>
        <taxon>Cyanobacteriota</taxon>
        <taxon>Cyanophyceae</taxon>
        <taxon>Nostocales</taxon>
        <taxon>Aphanizomenonaceae</taxon>
        <taxon>Aphanizomenon</taxon>
    </lineage>
</organism>
<evidence type="ECO:0000313" key="3">
    <source>
        <dbReference type="EMBL" id="OBQ42855.1"/>
    </source>
</evidence>
<proteinExistence type="predicted"/>
<evidence type="ECO:0000256" key="1">
    <source>
        <dbReference type="SAM" id="Phobius"/>
    </source>
</evidence>
<accession>A0A1B7X0G0</accession>
<keyword evidence="1" id="KW-0472">Membrane</keyword>
<name>A0A1B7X0G0_APHFL</name>
<keyword evidence="1" id="KW-0812">Transmembrane</keyword>
<feature type="transmembrane region" description="Helical" evidence="1">
    <location>
        <begin position="207"/>
        <end position="226"/>
    </location>
</feature>
<dbReference type="Proteomes" id="UP000092093">
    <property type="component" value="Unassembled WGS sequence"/>
</dbReference>
<gene>
    <name evidence="3" type="ORF">AN484_15315</name>
</gene>
<comment type="caution">
    <text evidence="3">The sequence shown here is derived from an EMBL/GenBank/DDBJ whole genome shotgun (WGS) entry which is preliminary data.</text>
</comment>
<evidence type="ECO:0000313" key="4">
    <source>
        <dbReference type="Proteomes" id="UP000092093"/>
    </source>
</evidence>
<feature type="chain" id="PRO_5008600342" description="DUF4398 domain-containing protein" evidence="2">
    <location>
        <begin position="21"/>
        <end position="246"/>
    </location>
</feature>
<evidence type="ECO:0008006" key="5">
    <source>
        <dbReference type="Google" id="ProtNLM"/>
    </source>
</evidence>
<protein>
    <recommendedName>
        <fullName evidence="5">DUF4398 domain-containing protein</fullName>
    </recommendedName>
</protein>
<dbReference type="EMBL" id="LJOW01000081">
    <property type="protein sequence ID" value="OBQ42855.1"/>
    <property type="molecule type" value="Genomic_DNA"/>
</dbReference>
<feature type="transmembrane region" description="Helical" evidence="1">
    <location>
        <begin position="161"/>
        <end position="179"/>
    </location>
</feature>
<keyword evidence="1" id="KW-1133">Transmembrane helix</keyword>
<feature type="signal peptide" evidence="2">
    <location>
        <begin position="1"/>
        <end position="20"/>
    </location>
</feature>